<dbReference type="SUPFAM" id="SSF56349">
    <property type="entry name" value="DNA breaking-rejoining enzymes"/>
    <property type="match status" value="1"/>
</dbReference>
<dbReference type="OrthoDB" id="10265837at2759"/>
<protein>
    <recommendedName>
        <fullName evidence="3">Tyr recombinase domain-containing protein</fullName>
    </recommendedName>
</protein>
<dbReference type="EMBL" id="SNRW01001671">
    <property type="protein sequence ID" value="KAA6395487.1"/>
    <property type="molecule type" value="Genomic_DNA"/>
</dbReference>
<organism evidence="4 5">
    <name type="scientific">Streblomastix strix</name>
    <dbReference type="NCBI Taxonomy" id="222440"/>
    <lineage>
        <taxon>Eukaryota</taxon>
        <taxon>Metamonada</taxon>
        <taxon>Preaxostyla</taxon>
        <taxon>Oxymonadida</taxon>
        <taxon>Streblomastigidae</taxon>
        <taxon>Streblomastix</taxon>
    </lineage>
</organism>
<feature type="domain" description="Tyr recombinase" evidence="3">
    <location>
        <begin position="746"/>
        <end position="942"/>
    </location>
</feature>
<sequence>MEKDRGDGISINGSVRRLEESECQRIIGQEQKDNRSQRFSEVDANIRGGIEERSGRWDSERGIREGCDALESIIHQTQTKWEISENYRLPSSEQGNKWHTLQDGRSQGYNGLTGAGGLYDCVGSRGCIPSYQGESRSQQVLRIQVQRKGLPVLRPSLWIYSKPSNILSDSQSCNQLNQGPVANQVGNVYGRLAIDCEGQIKIGVRYNQSSRNSQKVGMEDSRKQMSNEAKHQSRILGMALGYSELDSQDANKEKEGDGKESEMLDEMDVKQEISTCSGNCSVLRRTELPANSNGGCISSLIIDQSNEDRSTEDERMEQQILSDKKNERRFVLVEELDQIKRGTKFLEEDSITLSNNGCMRNGLGIDAGGYARISGADICLGNLGGSFKPQIVESEGAQCCSDELKTFCNQSIGGRCALHSNGQFSDRILLKEVENERNNASIVEESQKGSNLAWNQDLNRTHSRNSESDNRQLEQDGIKRRLQTGSDSTTEGMQRTATIPNDRWLRESNQQVTKKILQLVKGRQRSKAGCVQPQLGERVFLTSSTNKDDIEDIEKDFGRQSNCTCDPPTMERLNMERAVETVNCQSDNIGEVGNDSDTWSDDDSESTETSTGRAPRSKDDRHWPGEMLFRRMLESTGLQNQSIDVVIGSMSTETWRKRRAGIHILNDFLEEQKISLEQLRQMRADVTLVNALTWRNNKGGNKCLQDLRKLKKHGGIALAMFYNTDDVSKLPLVVSAAKKFELAIKSKAKYTTMWDLDILLSYMVKQDKLNGKKLMGQTMASFVAFTAERMTELTRMIVGGVIFNDEGMIVKIKVKKGKKEIEYEVQVNRQKNKICLVESMKRWLNDVECLKGEEDAVWYDLEKKKKLSPQACSTVLRKILDEIGIDKQYGGATIRHAMMSKLRKQGASIEEVNAFTRHAPGSNVVDVYYNKPVGRDLSTLLLLGGNF</sequence>
<dbReference type="InterPro" id="IPR002104">
    <property type="entry name" value="Integrase_catalytic"/>
</dbReference>
<feature type="compositionally biased region" description="Polar residues" evidence="2">
    <location>
        <begin position="483"/>
        <end position="495"/>
    </location>
</feature>
<dbReference type="GO" id="GO:0003677">
    <property type="term" value="F:DNA binding"/>
    <property type="evidence" value="ECO:0007669"/>
    <property type="project" value="InterPro"/>
</dbReference>
<name>A0A5J4WKA6_9EUKA</name>
<accession>A0A5J4WKA6</accession>
<feature type="compositionally biased region" description="Basic and acidic residues" evidence="2">
    <location>
        <begin position="464"/>
        <end position="479"/>
    </location>
</feature>
<evidence type="ECO:0000256" key="1">
    <source>
        <dbReference type="ARBA" id="ARBA00023172"/>
    </source>
</evidence>
<dbReference type="Gene3D" id="1.10.443.10">
    <property type="entry name" value="Intergrase catalytic core"/>
    <property type="match status" value="1"/>
</dbReference>
<evidence type="ECO:0000313" key="5">
    <source>
        <dbReference type="Proteomes" id="UP000324800"/>
    </source>
</evidence>
<dbReference type="Proteomes" id="UP000324800">
    <property type="component" value="Unassembled WGS sequence"/>
</dbReference>
<dbReference type="AlphaFoldDB" id="A0A5J4WKA6"/>
<gene>
    <name evidence="4" type="ORF">EZS28_008986</name>
</gene>
<dbReference type="GO" id="GO:0006310">
    <property type="term" value="P:DNA recombination"/>
    <property type="evidence" value="ECO:0007669"/>
    <property type="project" value="UniProtKB-KW"/>
</dbReference>
<evidence type="ECO:0000313" key="4">
    <source>
        <dbReference type="EMBL" id="KAA6395487.1"/>
    </source>
</evidence>
<dbReference type="InterPro" id="IPR013762">
    <property type="entry name" value="Integrase-like_cat_sf"/>
</dbReference>
<reference evidence="4 5" key="1">
    <citation type="submission" date="2019-03" db="EMBL/GenBank/DDBJ databases">
        <title>Single cell metagenomics reveals metabolic interactions within the superorganism composed of flagellate Streblomastix strix and complex community of Bacteroidetes bacteria on its surface.</title>
        <authorList>
            <person name="Treitli S.C."/>
            <person name="Kolisko M."/>
            <person name="Husnik F."/>
            <person name="Keeling P."/>
            <person name="Hampl V."/>
        </authorList>
    </citation>
    <scope>NUCLEOTIDE SEQUENCE [LARGE SCALE GENOMIC DNA]</scope>
    <source>
        <strain evidence="4">ST1C</strain>
    </source>
</reference>
<proteinExistence type="predicted"/>
<comment type="caution">
    <text evidence="4">The sequence shown here is derived from an EMBL/GenBank/DDBJ whole genome shotgun (WGS) entry which is preliminary data.</text>
</comment>
<dbReference type="Pfam" id="PF00589">
    <property type="entry name" value="Phage_integrase"/>
    <property type="match status" value="1"/>
</dbReference>
<feature type="region of interest" description="Disordered" evidence="2">
    <location>
        <begin position="459"/>
        <end position="495"/>
    </location>
</feature>
<keyword evidence="1" id="KW-0233">DNA recombination</keyword>
<dbReference type="PROSITE" id="PS51898">
    <property type="entry name" value="TYR_RECOMBINASE"/>
    <property type="match status" value="1"/>
</dbReference>
<dbReference type="InterPro" id="IPR011010">
    <property type="entry name" value="DNA_brk_join_enz"/>
</dbReference>
<evidence type="ECO:0000259" key="3">
    <source>
        <dbReference type="PROSITE" id="PS51898"/>
    </source>
</evidence>
<feature type="region of interest" description="Disordered" evidence="2">
    <location>
        <begin position="584"/>
        <end position="623"/>
    </location>
</feature>
<dbReference type="GO" id="GO:0015074">
    <property type="term" value="P:DNA integration"/>
    <property type="evidence" value="ECO:0007669"/>
    <property type="project" value="InterPro"/>
</dbReference>
<evidence type="ECO:0000256" key="2">
    <source>
        <dbReference type="SAM" id="MobiDB-lite"/>
    </source>
</evidence>